<reference evidence="5" key="1">
    <citation type="journal article" date="2019" name="Curr. Biol.">
        <title>Genome Sequence of Striga asiatica Provides Insight into the Evolution of Plant Parasitism.</title>
        <authorList>
            <person name="Yoshida S."/>
            <person name="Kim S."/>
            <person name="Wafula E.K."/>
            <person name="Tanskanen J."/>
            <person name="Kim Y.M."/>
            <person name="Honaas L."/>
            <person name="Yang Z."/>
            <person name="Spallek T."/>
            <person name="Conn C.E."/>
            <person name="Ichihashi Y."/>
            <person name="Cheong K."/>
            <person name="Cui S."/>
            <person name="Der J.P."/>
            <person name="Gundlach H."/>
            <person name="Jiao Y."/>
            <person name="Hori C."/>
            <person name="Ishida J.K."/>
            <person name="Kasahara H."/>
            <person name="Kiba T."/>
            <person name="Kim M.S."/>
            <person name="Koo N."/>
            <person name="Laohavisit A."/>
            <person name="Lee Y.H."/>
            <person name="Lumba S."/>
            <person name="McCourt P."/>
            <person name="Mortimer J.C."/>
            <person name="Mutuku J.M."/>
            <person name="Nomura T."/>
            <person name="Sasaki-Sekimoto Y."/>
            <person name="Seto Y."/>
            <person name="Wang Y."/>
            <person name="Wakatake T."/>
            <person name="Sakakibara H."/>
            <person name="Demura T."/>
            <person name="Yamaguchi S."/>
            <person name="Yoneyama K."/>
            <person name="Manabe R.I."/>
            <person name="Nelson D.C."/>
            <person name="Schulman A.H."/>
            <person name="Timko M.P."/>
            <person name="dePamphilis C.W."/>
            <person name="Choi D."/>
            <person name="Shirasu K."/>
        </authorList>
    </citation>
    <scope>NUCLEOTIDE SEQUENCE [LARGE SCALE GENOMIC DNA]</scope>
    <source>
        <strain evidence="5">cv. UVA1</strain>
    </source>
</reference>
<gene>
    <name evidence="4" type="ORF">STAS_23311</name>
</gene>
<dbReference type="InterPro" id="IPR055222">
    <property type="entry name" value="PRISE-like_Rossmann-fold"/>
</dbReference>
<dbReference type="SUPFAM" id="SSF51735">
    <property type="entry name" value="NAD(P)-binding Rossmann-fold domains"/>
    <property type="match status" value="2"/>
</dbReference>
<feature type="domain" description="PRISE-like Rossmann-fold" evidence="3">
    <location>
        <begin position="92"/>
        <end position="389"/>
    </location>
</feature>
<dbReference type="Gene3D" id="3.40.50.720">
    <property type="entry name" value="NAD(P)-binding Rossmann-like Domain"/>
    <property type="match status" value="2"/>
</dbReference>
<dbReference type="PANTHER" id="PTHR32487">
    <property type="entry name" value="3-OXO-DELTA(4,5)-STEROID 5-BETA-REDUCTASE"/>
    <property type="match status" value="1"/>
</dbReference>
<dbReference type="InterPro" id="IPR036291">
    <property type="entry name" value="NAD(P)-bd_dom_sf"/>
</dbReference>
<name>A0A5A7QM48_STRAF</name>
<keyword evidence="1" id="KW-0521">NADP</keyword>
<organism evidence="4 5">
    <name type="scientific">Striga asiatica</name>
    <name type="common">Asiatic witchweed</name>
    <name type="synonym">Buchnera asiatica</name>
    <dbReference type="NCBI Taxonomy" id="4170"/>
    <lineage>
        <taxon>Eukaryota</taxon>
        <taxon>Viridiplantae</taxon>
        <taxon>Streptophyta</taxon>
        <taxon>Embryophyta</taxon>
        <taxon>Tracheophyta</taxon>
        <taxon>Spermatophyta</taxon>
        <taxon>Magnoliopsida</taxon>
        <taxon>eudicotyledons</taxon>
        <taxon>Gunneridae</taxon>
        <taxon>Pentapetalae</taxon>
        <taxon>asterids</taxon>
        <taxon>lamiids</taxon>
        <taxon>Lamiales</taxon>
        <taxon>Orobanchaceae</taxon>
        <taxon>Buchnereae</taxon>
        <taxon>Striga</taxon>
    </lineage>
</organism>
<dbReference type="AlphaFoldDB" id="A0A5A7QM48"/>
<proteinExistence type="predicted"/>
<sequence>MYTDTLSWWFKRSIGDIEQKKAETNGPRSYQSVALIVGVTGIAGSGLAETLSYGDTPGGPWKVYGVGRRSCPDWLTTLNVIYVQCDITNTQETHSKLSPLTDITHVFYVSWTGSEDCQLNALMFRNILDSVVPNCPNLKHLALQTGIKYYWGNMAEMDSTNEPHDCPYYENLPRLKQDNFYYDLEDLVYETALRKSMLTWSIHRPALIFGFSPCSMMNTVSTLCVYAAICKHEGRPLVYTGTYVSWTCLWDAVDSELLAEHFVWAATCPEAKNQAFNVNNGDVFKWKHLWGVLAKEFDLEAVGYEEGKEPVLLEDVMKDKDKVWDEIVRENGLVPTRLREIAAFWLADVVFRNKETLCSMNKNKEFGFLGFRDTTKSFLNCIKKMRAYKKKAETNGPRSYQSVALIVGVTGIAGSALAETLSYVNTPGGPWKVYGVGRRPCPDWLTTLNVVYVQCDVTNTDETRSKLSPLTDITHVFYVSWTGSEDCHLNALMFWNILDSVVPNSPNLNHLALQTGIKYYLGNFYYDLQNTNEPHDCPYYESLPRLKQDNFYHDLEDMVYETALKKSNGTLTWSIHRPALIFGFSSCSTMNMASTLCVYAAICKHEGRPLVYTGTRESWTCVTDAVDSELLAEHFAYVGRAGKEFDLEAVEYEEGKEPVLLEDVMKGKDKVWDEIVREKGLVPTRLREIAAFWFVDVVFRNKETLSSMNKNKEFGFLGFRDTTKSFLNCIKKMRAYKFIP</sequence>
<dbReference type="PANTHER" id="PTHR32487:SF0">
    <property type="entry name" value="3-OXO-DELTA(4,5)-STEROID 5-BETA-REDUCTASE"/>
    <property type="match status" value="1"/>
</dbReference>
<feature type="domain" description="PRISE-like Rossmann-fold" evidence="3">
    <location>
        <begin position="462"/>
        <end position="629"/>
    </location>
</feature>
<dbReference type="GO" id="GO:0016627">
    <property type="term" value="F:oxidoreductase activity, acting on the CH-CH group of donors"/>
    <property type="evidence" value="ECO:0007669"/>
    <property type="project" value="UniProtKB-ARBA"/>
</dbReference>
<keyword evidence="5" id="KW-1185">Reference proteome</keyword>
<dbReference type="Pfam" id="PF22917">
    <property type="entry name" value="PRISE"/>
    <property type="match status" value="2"/>
</dbReference>
<evidence type="ECO:0000313" key="4">
    <source>
        <dbReference type="EMBL" id="GER46284.1"/>
    </source>
</evidence>
<dbReference type="OrthoDB" id="1731983at2759"/>
<dbReference type="EMBL" id="BKCP01007515">
    <property type="protein sequence ID" value="GER46284.1"/>
    <property type="molecule type" value="Genomic_DNA"/>
</dbReference>
<dbReference type="GO" id="GO:0006629">
    <property type="term" value="P:lipid metabolic process"/>
    <property type="evidence" value="ECO:0007669"/>
    <property type="project" value="UniProtKB-ARBA"/>
</dbReference>
<keyword evidence="2" id="KW-0560">Oxidoreductase</keyword>
<evidence type="ECO:0000256" key="2">
    <source>
        <dbReference type="ARBA" id="ARBA00023002"/>
    </source>
</evidence>
<dbReference type="Proteomes" id="UP000325081">
    <property type="component" value="Unassembled WGS sequence"/>
</dbReference>
<evidence type="ECO:0000259" key="3">
    <source>
        <dbReference type="Pfam" id="PF22917"/>
    </source>
</evidence>
<protein>
    <submittedName>
        <fullName evidence="4">Progesterone 5-beta-reductase</fullName>
    </submittedName>
</protein>
<accession>A0A5A7QM48</accession>
<evidence type="ECO:0000256" key="1">
    <source>
        <dbReference type="ARBA" id="ARBA00022857"/>
    </source>
</evidence>
<comment type="caution">
    <text evidence="4">The sequence shown here is derived from an EMBL/GenBank/DDBJ whole genome shotgun (WGS) entry which is preliminary data.</text>
</comment>
<dbReference type="CDD" id="cd08948">
    <property type="entry name" value="5beta-POR_like_SDR_a"/>
    <property type="match status" value="1"/>
</dbReference>
<evidence type="ECO:0000313" key="5">
    <source>
        <dbReference type="Proteomes" id="UP000325081"/>
    </source>
</evidence>